<evidence type="ECO:0000259" key="1">
    <source>
        <dbReference type="Pfam" id="PF00535"/>
    </source>
</evidence>
<gene>
    <name evidence="2" type="ORF">EV186_106372</name>
</gene>
<protein>
    <submittedName>
        <fullName evidence="2">Mycofactocin system glycosyltransferase</fullName>
    </submittedName>
</protein>
<keyword evidence="2" id="KW-0808">Transferase</keyword>
<evidence type="ECO:0000313" key="3">
    <source>
        <dbReference type="Proteomes" id="UP000295444"/>
    </source>
</evidence>
<dbReference type="InterPro" id="IPR029044">
    <property type="entry name" value="Nucleotide-diphossugar_trans"/>
</dbReference>
<dbReference type="InterPro" id="IPR001173">
    <property type="entry name" value="Glyco_trans_2-like"/>
</dbReference>
<dbReference type="InterPro" id="IPR023981">
    <property type="entry name" value="MftF"/>
</dbReference>
<reference evidence="2 3" key="1">
    <citation type="submission" date="2019-03" db="EMBL/GenBank/DDBJ databases">
        <title>Genomic Encyclopedia of Type Strains, Phase IV (KMG-IV): sequencing the most valuable type-strain genomes for metagenomic binning, comparative biology and taxonomic classification.</title>
        <authorList>
            <person name="Goeker M."/>
        </authorList>
    </citation>
    <scope>NUCLEOTIDE SEQUENCE [LARGE SCALE GENOMIC DNA]</scope>
    <source>
        <strain evidence="2 3">DSM 45361</strain>
    </source>
</reference>
<dbReference type="GO" id="GO:0016740">
    <property type="term" value="F:transferase activity"/>
    <property type="evidence" value="ECO:0007669"/>
    <property type="project" value="UniProtKB-KW"/>
</dbReference>
<dbReference type="RefSeq" id="WP_133852956.1">
    <property type="nucleotide sequence ID" value="NZ_SNXZ01000006.1"/>
</dbReference>
<dbReference type="NCBIfam" id="TIGR03965">
    <property type="entry name" value="mycofact_glyco"/>
    <property type="match status" value="1"/>
</dbReference>
<dbReference type="EMBL" id="SNXZ01000006">
    <property type="protein sequence ID" value="TDP93978.1"/>
    <property type="molecule type" value="Genomic_DNA"/>
</dbReference>
<dbReference type="AlphaFoldDB" id="A0A4V3CYF8"/>
<evidence type="ECO:0000313" key="2">
    <source>
        <dbReference type="EMBL" id="TDP93978.1"/>
    </source>
</evidence>
<sequence>MTTLRLTRDGGTRVLRGGRVLVGGAPLRMLRLSKTGADLVSRWFAGVLVDDTHRALARRLVQAGIAHPSYRDTGWSTADVTVVVPVRDHPVGVPGAVIVDDGSIIPVSGAAVRHPQPRGPAAARNAGWRIATTELVAFVDADVRLTPGWLDPILAHFADPDVAAVAPRVRSRAGTGLLARYEAVASSLDLGGEPAQVRPGGVVSYVPSATLVVRRSVLDRLGGFDESMRFGEDVDLIWRMVDAGLSVRYEPTSTVEHAPRASWAGWVRQRFEYGTSAAPLAVRHGRAVAPVRMSVWSALSWLAVAAGRPRTGIALALATAALLPVKLRRAGLPRGELVRLAVTGHWYAGRLLADATTRSWWPISLALPWFRRGRWVLAAALARHLPGQGGIDPARWVLLRAADDLAYGAGVWWGAVRDRTVRPLLPDFTEWRP</sequence>
<keyword evidence="3" id="KW-1185">Reference proteome</keyword>
<accession>A0A4V3CYF8</accession>
<dbReference type="Pfam" id="PF00535">
    <property type="entry name" value="Glycos_transf_2"/>
    <property type="match status" value="1"/>
</dbReference>
<dbReference type="PANTHER" id="PTHR43646:SF6">
    <property type="entry name" value="PRE-MYCOFACTOCIN GLYCOSYLTRANSFERASE"/>
    <property type="match status" value="1"/>
</dbReference>
<dbReference type="Proteomes" id="UP000295444">
    <property type="component" value="Unassembled WGS sequence"/>
</dbReference>
<proteinExistence type="predicted"/>
<feature type="domain" description="Glycosyltransferase 2-like" evidence="1">
    <location>
        <begin position="112"/>
        <end position="221"/>
    </location>
</feature>
<name>A0A4V3CYF8_LABRH</name>
<dbReference type="PANTHER" id="PTHR43646">
    <property type="entry name" value="GLYCOSYLTRANSFERASE"/>
    <property type="match status" value="1"/>
</dbReference>
<organism evidence="2 3">
    <name type="scientific">Labedaea rhizosphaerae</name>
    <dbReference type="NCBI Taxonomy" id="598644"/>
    <lineage>
        <taxon>Bacteria</taxon>
        <taxon>Bacillati</taxon>
        <taxon>Actinomycetota</taxon>
        <taxon>Actinomycetes</taxon>
        <taxon>Pseudonocardiales</taxon>
        <taxon>Pseudonocardiaceae</taxon>
        <taxon>Labedaea</taxon>
    </lineage>
</organism>
<dbReference type="Gene3D" id="3.90.550.10">
    <property type="entry name" value="Spore Coat Polysaccharide Biosynthesis Protein SpsA, Chain A"/>
    <property type="match status" value="1"/>
</dbReference>
<comment type="caution">
    <text evidence="2">The sequence shown here is derived from an EMBL/GenBank/DDBJ whole genome shotgun (WGS) entry which is preliminary data.</text>
</comment>
<dbReference type="SUPFAM" id="SSF53448">
    <property type="entry name" value="Nucleotide-diphospho-sugar transferases"/>
    <property type="match status" value="1"/>
</dbReference>
<dbReference type="OrthoDB" id="5243838at2"/>